<dbReference type="OrthoDB" id="8902597at2"/>
<name>A0A3E0TVJ4_9GAMM</name>
<gene>
    <name evidence="1" type="ORF">DXX93_20385</name>
</gene>
<organism evidence="1 2">
    <name type="scientific">Thalassotalea euphylliae</name>
    <dbReference type="NCBI Taxonomy" id="1655234"/>
    <lineage>
        <taxon>Bacteria</taxon>
        <taxon>Pseudomonadati</taxon>
        <taxon>Pseudomonadota</taxon>
        <taxon>Gammaproteobacteria</taxon>
        <taxon>Alteromonadales</taxon>
        <taxon>Colwelliaceae</taxon>
        <taxon>Thalassotalea</taxon>
    </lineage>
</organism>
<sequence length="127" mass="14282">MTNSANKQVSHSKISLINGGCGILEEYQSPTGFEGKSLNIYERQTQQWHQTWIDSSGALLQLNGRFSDGVMTLTGNGINQGGKATINKVSWRLLDDGRVNQRWQASQDKGDTWQLIFDGYYQKIKVQ</sequence>
<proteinExistence type="predicted"/>
<dbReference type="AlphaFoldDB" id="A0A3E0TVJ4"/>
<accession>A0A3E0TVJ4</accession>
<evidence type="ECO:0000313" key="1">
    <source>
        <dbReference type="EMBL" id="REL28691.1"/>
    </source>
</evidence>
<dbReference type="EMBL" id="QUOU01000001">
    <property type="protein sequence ID" value="REL28691.1"/>
    <property type="molecule type" value="Genomic_DNA"/>
</dbReference>
<comment type="caution">
    <text evidence="1">The sequence shown here is derived from an EMBL/GenBank/DDBJ whole genome shotgun (WGS) entry which is preliminary data.</text>
</comment>
<protein>
    <submittedName>
        <fullName evidence="1">DUF1579 domain-containing protein</fullName>
    </submittedName>
</protein>
<reference evidence="1 2" key="1">
    <citation type="submission" date="2018-08" db="EMBL/GenBank/DDBJ databases">
        <title>Thalassotalea euphylliae genome.</title>
        <authorList>
            <person name="Summers S."/>
            <person name="Rice S.A."/>
            <person name="Freckelton M.L."/>
            <person name="Nedved B.T."/>
            <person name="Hadfield M.G."/>
        </authorList>
    </citation>
    <scope>NUCLEOTIDE SEQUENCE [LARGE SCALE GENOMIC DNA]</scope>
    <source>
        <strain evidence="1 2">H1</strain>
    </source>
</reference>
<dbReference type="Proteomes" id="UP000256478">
    <property type="component" value="Unassembled WGS sequence"/>
</dbReference>
<evidence type="ECO:0000313" key="2">
    <source>
        <dbReference type="Proteomes" id="UP000256478"/>
    </source>
</evidence>
<dbReference type="RefSeq" id="WP_116009720.1">
    <property type="nucleotide sequence ID" value="NZ_QUOU01000001.1"/>
</dbReference>